<keyword evidence="2" id="KW-0489">Methyltransferase</keyword>
<evidence type="ECO:0000313" key="2">
    <source>
        <dbReference type="EMBL" id="PAX51566.1"/>
    </source>
</evidence>
<evidence type="ECO:0000313" key="3">
    <source>
        <dbReference type="Proteomes" id="UP000218238"/>
    </source>
</evidence>
<keyword evidence="2" id="KW-0808">Transferase</keyword>
<dbReference type="SUPFAM" id="SSF53335">
    <property type="entry name" value="S-adenosyl-L-methionine-dependent methyltransferases"/>
    <property type="match status" value="1"/>
</dbReference>
<evidence type="ECO:0000259" key="1">
    <source>
        <dbReference type="Pfam" id="PF08241"/>
    </source>
</evidence>
<comment type="caution">
    <text evidence="2">The sequence shown here is derived from an EMBL/GenBank/DDBJ whole genome shotgun (WGS) entry which is preliminary data.</text>
</comment>
<dbReference type="EMBL" id="NTFS01000371">
    <property type="protein sequence ID" value="PAX51566.1"/>
    <property type="molecule type" value="Genomic_DNA"/>
</dbReference>
<sequence length="318" mass="36419">MNKKLKPDWAGNDMLSQFVNLLIQTKPIYKVMKYQARQVIIKTAEKNGVPWRKNYEKLAASSVQHYFDTIKNPQVTYPDYYKVPFHAYDEGNLCWKAAFEAPSATYSMALRVWKNESLTWEAAHDRLRGSFHDVLAKYAPKEVRNILDIGCSVGISTLTLHRYYQKQQNYPVRTVGLDLSPYMLAVAKKLDTNNEICQWLHTQAENTGLQDNSFDLITLQFLTHELPHAASKAIFKEVFRLLRNGGAIALVDNNPKSAVIQNLPPVLFTLMKSTEPWSDEYYTFNIEEELQKVGFKAPVTVESDPRHRTIVAIKDTGA</sequence>
<dbReference type="Proteomes" id="UP000218238">
    <property type="component" value="Unassembled WGS sequence"/>
</dbReference>
<dbReference type="CDD" id="cd02440">
    <property type="entry name" value="AdoMet_MTases"/>
    <property type="match status" value="1"/>
</dbReference>
<dbReference type="Pfam" id="PF08241">
    <property type="entry name" value="Methyltransf_11"/>
    <property type="match status" value="1"/>
</dbReference>
<dbReference type="GO" id="GO:0008757">
    <property type="term" value="F:S-adenosylmethionine-dependent methyltransferase activity"/>
    <property type="evidence" value="ECO:0007669"/>
    <property type="project" value="InterPro"/>
</dbReference>
<name>A0A2A2TD43_9CYAN</name>
<dbReference type="PANTHER" id="PTHR42912:SF80">
    <property type="entry name" value="METHYLTRANSFERASE DOMAIN-CONTAINING PROTEIN"/>
    <property type="match status" value="1"/>
</dbReference>
<accession>A0A2A2TD43</accession>
<dbReference type="InterPro" id="IPR013216">
    <property type="entry name" value="Methyltransf_11"/>
</dbReference>
<dbReference type="InterPro" id="IPR050508">
    <property type="entry name" value="Methyltransf_Superfamily"/>
</dbReference>
<reference evidence="2 3" key="1">
    <citation type="submission" date="2017-08" db="EMBL/GenBank/DDBJ databases">
        <title>Draft genome sequence of filamentous cyanobacterium Calothrix elsteri CCALA 953.</title>
        <authorList>
            <person name="Gagunashvili A.N."/>
            <person name="Elster J."/>
            <person name="Andresson O.S."/>
        </authorList>
    </citation>
    <scope>NUCLEOTIDE SEQUENCE [LARGE SCALE GENOMIC DNA]</scope>
    <source>
        <strain evidence="2 3">CCALA 953</strain>
    </source>
</reference>
<dbReference type="OrthoDB" id="505670at2"/>
<organism evidence="2 3">
    <name type="scientific">Brunnivagina elsteri CCALA 953</name>
    <dbReference type="NCBI Taxonomy" id="987040"/>
    <lineage>
        <taxon>Bacteria</taxon>
        <taxon>Bacillati</taxon>
        <taxon>Cyanobacteriota</taxon>
        <taxon>Cyanophyceae</taxon>
        <taxon>Nostocales</taxon>
        <taxon>Calotrichaceae</taxon>
        <taxon>Brunnivagina</taxon>
    </lineage>
</organism>
<feature type="domain" description="Methyltransferase type 11" evidence="1">
    <location>
        <begin position="147"/>
        <end position="249"/>
    </location>
</feature>
<dbReference type="GO" id="GO:0032259">
    <property type="term" value="P:methylation"/>
    <property type="evidence" value="ECO:0007669"/>
    <property type="project" value="UniProtKB-KW"/>
</dbReference>
<dbReference type="Gene3D" id="3.40.50.150">
    <property type="entry name" value="Vaccinia Virus protein VP39"/>
    <property type="match status" value="1"/>
</dbReference>
<proteinExistence type="predicted"/>
<protein>
    <submittedName>
        <fullName evidence="2">SAM-dependent methyltransferase</fullName>
    </submittedName>
</protein>
<dbReference type="InterPro" id="IPR029063">
    <property type="entry name" value="SAM-dependent_MTases_sf"/>
</dbReference>
<dbReference type="AlphaFoldDB" id="A0A2A2TD43"/>
<dbReference type="RefSeq" id="WP_095724090.1">
    <property type="nucleotide sequence ID" value="NZ_NTFS01000371.1"/>
</dbReference>
<gene>
    <name evidence="2" type="ORF">CK510_24115</name>
</gene>
<dbReference type="PANTHER" id="PTHR42912">
    <property type="entry name" value="METHYLTRANSFERASE"/>
    <property type="match status" value="1"/>
</dbReference>
<keyword evidence="3" id="KW-1185">Reference proteome</keyword>